<comment type="caution">
    <text evidence="2">The sequence shown here is derived from an EMBL/GenBank/DDBJ whole genome shotgun (WGS) entry which is preliminary data.</text>
</comment>
<dbReference type="Proteomes" id="UP001183535">
    <property type="component" value="Unassembled WGS sequence"/>
</dbReference>
<gene>
    <name evidence="2" type="ORF">RM877_23810</name>
</gene>
<accession>A0ABD5ETN9</accession>
<keyword evidence="1" id="KW-0472">Membrane</keyword>
<evidence type="ECO:0008006" key="4">
    <source>
        <dbReference type="Google" id="ProtNLM"/>
    </source>
</evidence>
<keyword evidence="1" id="KW-1133">Transmembrane helix</keyword>
<organism evidence="2 3">
    <name type="scientific">Streptomyces doudnae</name>
    <dbReference type="NCBI Taxonomy" id="3075536"/>
    <lineage>
        <taxon>Bacteria</taxon>
        <taxon>Bacillati</taxon>
        <taxon>Actinomycetota</taxon>
        <taxon>Actinomycetes</taxon>
        <taxon>Kitasatosporales</taxon>
        <taxon>Streptomycetaceae</taxon>
        <taxon>Streptomyces</taxon>
    </lineage>
</organism>
<proteinExistence type="predicted"/>
<feature type="transmembrane region" description="Helical" evidence="1">
    <location>
        <begin position="71"/>
        <end position="94"/>
    </location>
</feature>
<keyword evidence="1" id="KW-0812">Transmembrane</keyword>
<dbReference type="EMBL" id="JAVRES010000013">
    <property type="protein sequence ID" value="MDT0437715.1"/>
    <property type="molecule type" value="Genomic_DNA"/>
</dbReference>
<dbReference type="AlphaFoldDB" id="A0ABD5ETN9"/>
<name>A0ABD5ETN9_9ACTN</name>
<dbReference type="RefSeq" id="WP_141721891.1">
    <property type="nucleotide sequence ID" value="NZ_JAVRES010000013.1"/>
</dbReference>
<evidence type="ECO:0000256" key="1">
    <source>
        <dbReference type="SAM" id="Phobius"/>
    </source>
</evidence>
<feature type="transmembrane region" description="Helical" evidence="1">
    <location>
        <begin position="40"/>
        <end position="59"/>
    </location>
</feature>
<evidence type="ECO:0000313" key="2">
    <source>
        <dbReference type="EMBL" id="MDT0437715.1"/>
    </source>
</evidence>
<sequence>MNGDPVYHAVALAVCTVLMVPVAVMILAGRTPSWLRRGGAGARLTAWALLCLYGLALVNGVPRLADASSRTVTLCATVGLGFAGAAAVLFVAAARRNAAGNRGD</sequence>
<protein>
    <recommendedName>
        <fullName evidence="4">Integral membrane protein</fullName>
    </recommendedName>
</protein>
<feature type="transmembrane region" description="Helical" evidence="1">
    <location>
        <begin position="6"/>
        <end position="28"/>
    </location>
</feature>
<reference evidence="3" key="1">
    <citation type="submission" date="2023-07" db="EMBL/GenBank/DDBJ databases">
        <title>30 novel species of actinomycetes from the DSMZ collection.</title>
        <authorList>
            <person name="Nouioui I."/>
        </authorList>
    </citation>
    <scope>NUCLEOTIDE SEQUENCE [LARGE SCALE GENOMIC DNA]</scope>
    <source>
        <strain evidence="3">DSM 41981</strain>
    </source>
</reference>
<keyword evidence="3" id="KW-1185">Reference proteome</keyword>
<evidence type="ECO:0000313" key="3">
    <source>
        <dbReference type="Proteomes" id="UP001183535"/>
    </source>
</evidence>